<dbReference type="Pfam" id="PF03099">
    <property type="entry name" value="BPL_LplA_LipB"/>
    <property type="match status" value="1"/>
</dbReference>
<gene>
    <name evidence="2" type="primary">birA</name>
    <name evidence="4" type="ORF">SAMN02745111_00792</name>
</gene>
<dbReference type="SUPFAM" id="SSF46785">
    <property type="entry name" value="Winged helix' DNA-binding domain"/>
    <property type="match status" value="1"/>
</dbReference>
<dbReference type="Gene3D" id="3.30.930.10">
    <property type="entry name" value="Bira Bifunctional Protein, Domain 2"/>
    <property type="match status" value="1"/>
</dbReference>
<dbReference type="Pfam" id="PF08279">
    <property type="entry name" value="HTH_11"/>
    <property type="match status" value="1"/>
</dbReference>
<keyword evidence="2" id="KW-0805">Transcription regulation</keyword>
<protein>
    <recommendedName>
        <fullName evidence="2">Bifunctional ligase/repressor BirA</fullName>
    </recommendedName>
    <alternativeName>
        <fullName evidence="2">Biotin--[acetyl-CoA-carboxylase] ligase</fullName>
        <ecNumber evidence="2">6.3.4.15</ecNumber>
    </alternativeName>
    <alternativeName>
        <fullName evidence="2">Biotin--protein ligase</fullName>
    </alternativeName>
    <alternativeName>
        <fullName evidence="2">Biotin-[acetyl-CoA carboxylase] synthetase</fullName>
    </alternativeName>
</protein>
<dbReference type="GO" id="GO:0006355">
    <property type="term" value="P:regulation of DNA-templated transcription"/>
    <property type="evidence" value="ECO:0007669"/>
    <property type="project" value="UniProtKB-UniRule"/>
</dbReference>
<dbReference type="InterPro" id="IPR036388">
    <property type="entry name" value="WH-like_DNA-bd_sf"/>
</dbReference>
<dbReference type="InterPro" id="IPR004143">
    <property type="entry name" value="BPL_LPL_catalytic"/>
</dbReference>
<dbReference type="STRING" id="39495.SAMN02745111_00792"/>
<keyword evidence="2" id="KW-0678">Repressor</keyword>
<dbReference type="SUPFAM" id="SSF55681">
    <property type="entry name" value="Class II aaRS and biotin synthetases"/>
    <property type="match status" value="1"/>
</dbReference>
<feature type="binding site" evidence="2">
    <location>
        <position position="185"/>
    </location>
    <ligand>
        <name>biotin</name>
        <dbReference type="ChEBI" id="CHEBI:57586"/>
    </ligand>
</feature>
<dbReference type="Gene3D" id="1.10.10.10">
    <property type="entry name" value="Winged helix-like DNA-binding domain superfamily/Winged helix DNA-binding domain"/>
    <property type="match status" value="1"/>
</dbReference>
<feature type="binding site" evidence="2">
    <location>
        <begin position="90"/>
        <end position="92"/>
    </location>
    <ligand>
        <name>biotin</name>
        <dbReference type="ChEBI" id="CHEBI:57586"/>
    </ligand>
</feature>
<dbReference type="GO" id="GO:0005737">
    <property type="term" value="C:cytoplasm"/>
    <property type="evidence" value="ECO:0007669"/>
    <property type="project" value="TreeGrafter"/>
</dbReference>
<dbReference type="GO" id="GO:0004077">
    <property type="term" value="F:biotin--[biotin carboxyl-carrier protein] ligase activity"/>
    <property type="evidence" value="ECO:0007669"/>
    <property type="project" value="UniProtKB-UniRule"/>
</dbReference>
<dbReference type="CDD" id="cd16442">
    <property type="entry name" value="BPL"/>
    <property type="match status" value="1"/>
</dbReference>
<dbReference type="InterPro" id="IPR013196">
    <property type="entry name" value="HTH_11"/>
</dbReference>
<evidence type="ECO:0000256" key="2">
    <source>
        <dbReference type="HAMAP-Rule" id="MF_00978"/>
    </source>
</evidence>
<feature type="domain" description="BPL/LPL catalytic" evidence="3">
    <location>
        <begin position="65"/>
        <end position="256"/>
    </location>
</feature>
<dbReference type="InterPro" id="IPR045864">
    <property type="entry name" value="aa-tRNA-synth_II/BPL/LPL"/>
</dbReference>
<keyword evidence="2" id="KW-0804">Transcription</keyword>
<dbReference type="InterPro" id="IPR004408">
    <property type="entry name" value="Biotin_CoA_COase_ligase"/>
</dbReference>
<proteinExistence type="inferred from homology"/>
<evidence type="ECO:0000313" key="4">
    <source>
        <dbReference type="EMBL" id="SKA63262.1"/>
    </source>
</evidence>
<organism evidence="4 5">
    <name type="scientific">Eubacterium uniforme</name>
    <dbReference type="NCBI Taxonomy" id="39495"/>
    <lineage>
        <taxon>Bacteria</taxon>
        <taxon>Bacillati</taxon>
        <taxon>Bacillota</taxon>
        <taxon>Clostridia</taxon>
        <taxon>Eubacteriales</taxon>
        <taxon>Eubacteriaceae</taxon>
        <taxon>Eubacterium</taxon>
    </lineage>
</organism>
<dbReference type="HAMAP" id="MF_00978">
    <property type="entry name" value="Bifunct_BirA"/>
    <property type="match status" value="1"/>
</dbReference>
<comment type="similarity">
    <text evidence="2">Belongs to the biotin--protein ligase family.</text>
</comment>
<evidence type="ECO:0000259" key="3">
    <source>
        <dbReference type="PROSITE" id="PS51733"/>
    </source>
</evidence>
<name>A0A1T4VE77_9FIRM</name>
<dbReference type="InterPro" id="IPR030855">
    <property type="entry name" value="Bifunct_BirA"/>
</dbReference>
<keyword evidence="2" id="KW-0547">Nucleotide-binding</keyword>
<accession>A0A1T4VE77</accession>
<dbReference type="PANTHER" id="PTHR12835:SF5">
    <property type="entry name" value="BIOTIN--PROTEIN LIGASE"/>
    <property type="match status" value="1"/>
</dbReference>
<dbReference type="AlphaFoldDB" id="A0A1T4VE77"/>
<keyword evidence="1 2" id="KW-0436">Ligase</keyword>
<dbReference type="InterPro" id="IPR036390">
    <property type="entry name" value="WH_DNA-bd_sf"/>
</dbReference>
<dbReference type="GO" id="GO:0005524">
    <property type="term" value="F:ATP binding"/>
    <property type="evidence" value="ECO:0007669"/>
    <property type="project" value="UniProtKB-UniRule"/>
</dbReference>
<feature type="DNA-binding region" description="H-T-H motif" evidence="2">
    <location>
        <begin position="21"/>
        <end position="40"/>
    </location>
</feature>
<dbReference type="SUPFAM" id="SSF50037">
    <property type="entry name" value="C-terminal domain of transcriptional repressors"/>
    <property type="match status" value="1"/>
</dbReference>
<dbReference type="InterPro" id="IPR008988">
    <property type="entry name" value="Transcriptional_repressor_C"/>
</dbReference>
<comment type="catalytic activity">
    <reaction evidence="2">
        <text>biotin + L-lysyl-[protein] + ATP = N(6)-biotinyl-L-lysyl-[protein] + AMP + diphosphate + H(+)</text>
        <dbReference type="Rhea" id="RHEA:11756"/>
        <dbReference type="Rhea" id="RHEA-COMP:9752"/>
        <dbReference type="Rhea" id="RHEA-COMP:10505"/>
        <dbReference type="ChEBI" id="CHEBI:15378"/>
        <dbReference type="ChEBI" id="CHEBI:29969"/>
        <dbReference type="ChEBI" id="CHEBI:30616"/>
        <dbReference type="ChEBI" id="CHEBI:33019"/>
        <dbReference type="ChEBI" id="CHEBI:57586"/>
        <dbReference type="ChEBI" id="CHEBI:83144"/>
        <dbReference type="ChEBI" id="CHEBI:456215"/>
        <dbReference type="EC" id="6.3.4.15"/>
    </reaction>
</comment>
<keyword evidence="2" id="KW-0067">ATP-binding</keyword>
<dbReference type="EC" id="6.3.4.15" evidence="2"/>
<comment type="function">
    <text evidence="2">Acts both as a biotin--[acetyl-CoA-carboxylase] ligase and a repressor.</text>
</comment>
<sequence length="339" mass="37104">MSTKEQVLKYLQENKEDYISGGFLSEKLGVSRNAIWKAINSIKKDGIMIDAISNKGYRIVSSVDVISKDAIKKYLNDGNIRVEVFDSLDSTNTYLKEKGAHGESEGLLVVAKEQTKGKGRMNRAFSSPKNGGVYFSLLLRPSINPNEALFITTIAAVAVVTAIKKVTSKEAKIKWVNDVLLDDKKVCGILTEGSISMENGSLDYAVVGIGINVREPEGGYGDEIKKIAGPVINGEDIEDVSSKLVAETVNEFMKYYNKLPEKDFLKAYKDKSIVLGKEVYIIDSNHGSLGTTSEIVSKYGDSLETGKVIDIDDNLGLVVKKKDGELETLRSGEVSVRTK</sequence>
<dbReference type="GO" id="GO:0003677">
    <property type="term" value="F:DNA binding"/>
    <property type="evidence" value="ECO:0007669"/>
    <property type="project" value="UniProtKB-UniRule"/>
</dbReference>
<dbReference type="RefSeq" id="WP_078765673.1">
    <property type="nucleotide sequence ID" value="NZ_FUXZ01000004.1"/>
</dbReference>
<evidence type="ECO:0000256" key="1">
    <source>
        <dbReference type="ARBA" id="ARBA00022598"/>
    </source>
</evidence>
<keyword evidence="2" id="KW-0238">DNA-binding</keyword>
<feature type="binding site" evidence="2">
    <location>
        <position position="114"/>
    </location>
    <ligand>
        <name>biotin</name>
        <dbReference type="ChEBI" id="CHEBI:57586"/>
    </ligand>
</feature>
<comment type="caution">
    <text evidence="2">Lacks conserved residue(s) required for the propagation of feature annotation.</text>
</comment>
<dbReference type="EMBL" id="FUXZ01000004">
    <property type="protein sequence ID" value="SKA63262.1"/>
    <property type="molecule type" value="Genomic_DNA"/>
</dbReference>
<evidence type="ECO:0000313" key="5">
    <source>
        <dbReference type="Proteomes" id="UP000190814"/>
    </source>
</evidence>
<dbReference type="GO" id="GO:0016740">
    <property type="term" value="F:transferase activity"/>
    <property type="evidence" value="ECO:0007669"/>
    <property type="project" value="UniProtKB-ARBA"/>
</dbReference>
<dbReference type="NCBIfam" id="TIGR00121">
    <property type="entry name" value="birA_ligase"/>
    <property type="match status" value="1"/>
</dbReference>
<dbReference type="GO" id="GO:0009249">
    <property type="term" value="P:protein lipoylation"/>
    <property type="evidence" value="ECO:0007669"/>
    <property type="project" value="UniProtKB-ARBA"/>
</dbReference>
<dbReference type="Proteomes" id="UP000190814">
    <property type="component" value="Unassembled WGS sequence"/>
</dbReference>
<dbReference type="Gene3D" id="2.30.30.100">
    <property type="match status" value="1"/>
</dbReference>
<dbReference type="OrthoDB" id="9807064at2"/>
<keyword evidence="5" id="KW-1185">Reference proteome</keyword>
<dbReference type="PANTHER" id="PTHR12835">
    <property type="entry name" value="BIOTIN PROTEIN LIGASE"/>
    <property type="match status" value="1"/>
</dbReference>
<reference evidence="4 5" key="1">
    <citation type="submission" date="2017-02" db="EMBL/GenBank/DDBJ databases">
        <authorList>
            <person name="Peterson S.W."/>
        </authorList>
    </citation>
    <scope>NUCLEOTIDE SEQUENCE [LARGE SCALE GENOMIC DNA]</scope>
    <source>
        <strain evidence="4 5">ATCC 35992</strain>
    </source>
</reference>
<dbReference type="PROSITE" id="PS51733">
    <property type="entry name" value="BPL_LPL_CATALYTIC"/>
    <property type="match status" value="1"/>
</dbReference>
<keyword evidence="2" id="KW-0092">Biotin</keyword>